<organism evidence="2 3">
    <name type="scientific">Phytophthora ramorum</name>
    <name type="common">Sudden oak death agent</name>
    <dbReference type="NCBI Taxonomy" id="164328"/>
    <lineage>
        <taxon>Eukaryota</taxon>
        <taxon>Sar</taxon>
        <taxon>Stramenopiles</taxon>
        <taxon>Oomycota</taxon>
        <taxon>Peronosporomycetes</taxon>
        <taxon>Peronosporales</taxon>
        <taxon>Peronosporaceae</taxon>
        <taxon>Phytophthora</taxon>
    </lineage>
</organism>
<feature type="region of interest" description="Disordered" evidence="1">
    <location>
        <begin position="80"/>
        <end position="107"/>
    </location>
</feature>
<dbReference type="EMBL" id="DS567633">
    <property type="status" value="NOT_ANNOTATED_CDS"/>
    <property type="molecule type" value="Genomic_DNA"/>
</dbReference>
<dbReference type="InParanoid" id="H3GQ00"/>
<dbReference type="HOGENOM" id="CLU_081715_0_0_1"/>
<dbReference type="VEuPathDB" id="FungiDB:KRP22_32"/>
<dbReference type="VEuPathDB" id="FungiDB:KRP22_33"/>
<dbReference type="VEuPathDB" id="FungiDB:KRP23_7988"/>
<dbReference type="Proteomes" id="UP000005238">
    <property type="component" value="Unassembled WGS sequence"/>
</dbReference>
<evidence type="ECO:0000313" key="3">
    <source>
        <dbReference type="Proteomes" id="UP000005238"/>
    </source>
</evidence>
<dbReference type="AlphaFoldDB" id="H3GQ00"/>
<dbReference type="EnsemblProtists" id="Phyra78821">
    <property type="protein sequence ID" value="Phyra78821"/>
    <property type="gene ID" value="Phyra78821"/>
</dbReference>
<dbReference type="EnsemblProtists" id="Phyra87270">
    <property type="protein sequence ID" value="Phyra87270"/>
    <property type="gene ID" value="Phyra87270"/>
</dbReference>
<accession>H3GQ00</accession>
<dbReference type="VEuPathDB" id="FungiDB:KRP23_7989"/>
<evidence type="ECO:0008006" key="4">
    <source>
        <dbReference type="Google" id="ProtNLM"/>
    </source>
</evidence>
<feature type="region of interest" description="Disordered" evidence="1">
    <location>
        <begin position="1"/>
        <end position="31"/>
    </location>
</feature>
<proteinExistence type="predicted"/>
<dbReference type="OMA" id="RSGCDPC"/>
<name>H3GQ00_PHYRM</name>
<feature type="compositionally biased region" description="Basic and acidic residues" evidence="1">
    <location>
        <begin position="94"/>
        <end position="107"/>
    </location>
</feature>
<dbReference type="OrthoDB" id="110705at2759"/>
<sequence length="237" mass="26862">MVPPRHNLDEVDATTDTASERSSLDTSELGQRLSQLSRAKVAVALNSVHHVRMCTAYDREEHVTVYVLDVFLQAPPRGLSRTAAPASAKPPRLSRSERRRRELRQQDDLRADYQVEHRYSTFRALRERIGEAVAAPKDKSHPQWCAYCTRVRELVSSGVFPSRCPNRGRVAIATGLHDLLVRSREARLEVFVNLLLRAAKDVSYRSGCNPCRRFEAVSRLLSDFLTEAHLRASDSAW</sequence>
<evidence type="ECO:0000256" key="1">
    <source>
        <dbReference type="SAM" id="MobiDB-lite"/>
    </source>
</evidence>
<keyword evidence="3" id="KW-1185">Reference proteome</keyword>
<dbReference type="eggNOG" id="ENOG502SHYA">
    <property type="taxonomic scope" value="Eukaryota"/>
</dbReference>
<protein>
    <recommendedName>
        <fullName evidence="4">PX domain-containing protein</fullName>
    </recommendedName>
</protein>
<reference evidence="2" key="2">
    <citation type="submission" date="2015-06" db="UniProtKB">
        <authorList>
            <consortium name="EnsemblProtists"/>
        </authorList>
    </citation>
    <scope>IDENTIFICATION</scope>
    <source>
        <strain evidence="2">Pr102</strain>
    </source>
</reference>
<reference evidence="3" key="1">
    <citation type="journal article" date="2006" name="Science">
        <title>Phytophthora genome sequences uncover evolutionary origins and mechanisms of pathogenesis.</title>
        <authorList>
            <person name="Tyler B.M."/>
            <person name="Tripathy S."/>
            <person name="Zhang X."/>
            <person name="Dehal P."/>
            <person name="Jiang R.H."/>
            <person name="Aerts A."/>
            <person name="Arredondo F.D."/>
            <person name="Baxter L."/>
            <person name="Bensasson D."/>
            <person name="Beynon J.L."/>
            <person name="Chapman J."/>
            <person name="Damasceno C.M."/>
            <person name="Dorrance A.E."/>
            <person name="Dou D."/>
            <person name="Dickerman A.W."/>
            <person name="Dubchak I.L."/>
            <person name="Garbelotto M."/>
            <person name="Gijzen M."/>
            <person name="Gordon S.G."/>
            <person name="Govers F."/>
            <person name="Grunwald N.J."/>
            <person name="Huang W."/>
            <person name="Ivors K.L."/>
            <person name="Jones R.W."/>
            <person name="Kamoun S."/>
            <person name="Krampis K."/>
            <person name="Lamour K.H."/>
            <person name="Lee M.K."/>
            <person name="McDonald W.H."/>
            <person name="Medina M."/>
            <person name="Meijer H.J."/>
            <person name="Nordberg E.K."/>
            <person name="Maclean D.J."/>
            <person name="Ospina-Giraldo M.D."/>
            <person name="Morris P.F."/>
            <person name="Phuntumart V."/>
            <person name="Putnam N.H."/>
            <person name="Rash S."/>
            <person name="Rose J.K."/>
            <person name="Sakihama Y."/>
            <person name="Salamov A.A."/>
            <person name="Savidor A."/>
            <person name="Scheuring C.F."/>
            <person name="Smith B.M."/>
            <person name="Sobral B.W."/>
            <person name="Terry A."/>
            <person name="Torto-Alalibo T.A."/>
            <person name="Win J."/>
            <person name="Xu Z."/>
            <person name="Zhang H."/>
            <person name="Grigoriev I.V."/>
            <person name="Rokhsar D.S."/>
            <person name="Boore J.L."/>
        </authorList>
    </citation>
    <scope>NUCLEOTIDE SEQUENCE [LARGE SCALE GENOMIC DNA]</scope>
    <source>
        <strain evidence="3">Pr102</strain>
    </source>
</reference>
<evidence type="ECO:0000313" key="2">
    <source>
        <dbReference type="EnsemblProtists" id="Phyra78821"/>
    </source>
</evidence>
<dbReference type="EMBL" id="DS566032">
    <property type="status" value="NOT_ANNOTATED_CDS"/>
    <property type="molecule type" value="Genomic_DNA"/>
</dbReference>